<dbReference type="GO" id="GO:0009055">
    <property type="term" value="F:electron transfer activity"/>
    <property type="evidence" value="ECO:0007669"/>
    <property type="project" value="InterPro"/>
</dbReference>
<evidence type="ECO:0000313" key="9">
    <source>
        <dbReference type="EMBL" id="RIE14029.1"/>
    </source>
</evidence>
<dbReference type="GO" id="GO:0005506">
    <property type="term" value="F:iron ion binding"/>
    <property type="evidence" value="ECO:0007669"/>
    <property type="project" value="InterPro"/>
</dbReference>
<dbReference type="Pfam" id="PF00301">
    <property type="entry name" value="Rubredoxin"/>
    <property type="match status" value="1"/>
</dbReference>
<evidence type="ECO:0000256" key="4">
    <source>
        <dbReference type="ARBA" id="ARBA00022982"/>
    </source>
</evidence>
<feature type="domain" description="Rubredoxin-like" evidence="8">
    <location>
        <begin position="1"/>
        <end position="52"/>
    </location>
</feature>
<dbReference type="PRINTS" id="PR00163">
    <property type="entry name" value="RUBREDOXIN"/>
</dbReference>
<dbReference type="GO" id="GO:0043448">
    <property type="term" value="P:alkane catabolic process"/>
    <property type="evidence" value="ECO:0007669"/>
    <property type="project" value="TreeGrafter"/>
</dbReference>
<proteinExistence type="inferred from homology"/>
<feature type="binding site" evidence="7">
    <location>
        <position position="42"/>
    </location>
    <ligand>
        <name>Fe cation</name>
        <dbReference type="ChEBI" id="CHEBI:24875"/>
    </ligand>
</feature>
<evidence type="ECO:0000256" key="1">
    <source>
        <dbReference type="ARBA" id="ARBA00005337"/>
    </source>
</evidence>
<gene>
    <name evidence="10" type="ORF">SMC2_01880</name>
    <name evidence="9" type="ORF">SMC3_03080</name>
</gene>
<evidence type="ECO:0000259" key="8">
    <source>
        <dbReference type="PROSITE" id="PS50903"/>
    </source>
</evidence>
<dbReference type="EMBL" id="QXIX01000016">
    <property type="protein sequence ID" value="RIE15044.1"/>
    <property type="molecule type" value="Genomic_DNA"/>
</dbReference>
<dbReference type="InterPro" id="IPR018527">
    <property type="entry name" value="Rubredoxin_Fe_BS"/>
</dbReference>
<evidence type="ECO:0000256" key="6">
    <source>
        <dbReference type="PIRNR" id="PIRNR000071"/>
    </source>
</evidence>
<dbReference type="Proteomes" id="UP000265724">
    <property type="component" value="Unassembled WGS sequence"/>
</dbReference>
<reference evidence="11 12" key="1">
    <citation type="submission" date="2018-09" db="EMBL/GenBank/DDBJ databases">
        <title>Discovery and Ecogenomic Context for Candidatus Cryosericales, a Global Caldiserica Order Active in Thawing Permafrost.</title>
        <authorList>
            <person name="Martinez M.A."/>
            <person name="Woodcroft B.J."/>
            <person name="Ignacio Espinoza J.C."/>
            <person name="Zayed A."/>
            <person name="Singleton C.M."/>
            <person name="Boyd J."/>
            <person name="Li Y.-F."/>
            <person name="Purvine S."/>
            <person name="Maughan H."/>
            <person name="Hodgkins S.B."/>
            <person name="Anderson D."/>
            <person name="Sederholm M."/>
            <person name="Temperton B."/>
            <person name="Saleska S.R."/>
            <person name="Tyson G.W."/>
            <person name="Rich V.I."/>
        </authorList>
    </citation>
    <scope>NUCLEOTIDE SEQUENCE [LARGE SCALE GENOMIC DNA]</scope>
    <source>
        <strain evidence="10 11">SMC2</strain>
        <strain evidence="9 12">SMC3</strain>
    </source>
</reference>
<dbReference type="RefSeq" id="WP_119086898.1">
    <property type="nucleotide sequence ID" value="NZ_QXIV01000007.1"/>
</dbReference>
<keyword evidence="4 6" id="KW-0249">Electron transport</keyword>
<dbReference type="InterPro" id="IPR050526">
    <property type="entry name" value="Rubredoxin_ET"/>
</dbReference>
<keyword evidence="5 6" id="KW-0408">Iron</keyword>
<evidence type="ECO:0000313" key="12">
    <source>
        <dbReference type="Proteomes" id="UP000266042"/>
    </source>
</evidence>
<evidence type="ECO:0000256" key="3">
    <source>
        <dbReference type="ARBA" id="ARBA00022723"/>
    </source>
</evidence>
<evidence type="ECO:0000313" key="11">
    <source>
        <dbReference type="Proteomes" id="UP000265724"/>
    </source>
</evidence>
<dbReference type="SUPFAM" id="SSF57802">
    <property type="entry name" value="Rubredoxin-like"/>
    <property type="match status" value="1"/>
</dbReference>
<dbReference type="FunFam" id="2.20.28.10:FF:000001">
    <property type="entry name" value="Rubredoxin"/>
    <property type="match status" value="1"/>
</dbReference>
<dbReference type="PANTHER" id="PTHR47627">
    <property type="entry name" value="RUBREDOXIN"/>
    <property type="match status" value="1"/>
</dbReference>
<dbReference type="EMBL" id="QXIW01000016">
    <property type="protein sequence ID" value="RIE14029.1"/>
    <property type="molecule type" value="Genomic_DNA"/>
</dbReference>
<dbReference type="PROSITE" id="PS50903">
    <property type="entry name" value="RUBREDOXIN_LIKE"/>
    <property type="match status" value="1"/>
</dbReference>
<comment type="caution">
    <text evidence="9">The sequence shown here is derived from an EMBL/GenBank/DDBJ whole genome shotgun (WGS) entry which is preliminary data.</text>
</comment>
<evidence type="ECO:0000256" key="5">
    <source>
        <dbReference type="ARBA" id="ARBA00023004"/>
    </source>
</evidence>
<dbReference type="InterPro" id="IPR024935">
    <property type="entry name" value="Rubredoxin_dom"/>
</dbReference>
<comment type="similarity">
    <text evidence="1 6">Belongs to the rubredoxin family.</text>
</comment>
<keyword evidence="3 6" id="KW-0479">Metal-binding</keyword>
<dbReference type="InterPro" id="IPR024922">
    <property type="entry name" value="Rubredoxin"/>
</dbReference>
<dbReference type="InterPro" id="IPR024934">
    <property type="entry name" value="Rubredoxin-like_dom"/>
</dbReference>
<feature type="binding site" evidence="7">
    <location>
        <position position="39"/>
    </location>
    <ligand>
        <name>Fe cation</name>
        <dbReference type="ChEBI" id="CHEBI:24875"/>
    </ligand>
</feature>
<dbReference type="AlphaFoldDB" id="A0A398DJN4"/>
<dbReference type="PIRSF" id="PIRSF000071">
    <property type="entry name" value="Rubredoxin"/>
    <property type="match status" value="1"/>
</dbReference>
<dbReference type="PANTHER" id="PTHR47627:SF1">
    <property type="entry name" value="RUBREDOXIN-1-RELATED"/>
    <property type="match status" value="1"/>
</dbReference>
<evidence type="ECO:0000313" key="10">
    <source>
        <dbReference type="EMBL" id="RIE15044.1"/>
    </source>
</evidence>
<organism evidence="9 12">
    <name type="scientific">Candidatus Cryosericum hinesii</name>
    <dbReference type="NCBI Taxonomy" id="2290915"/>
    <lineage>
        <taxon>Bacteria</taxon>
        <taxon>Pseudomonadati</taxon>
        <taxon>Caldisericota/Cryosericota group</taxon>
        <taxon>Candidatus Cryosericota</taxon>
        <taxon>Candidatus Cryosericia</taxon>
        <taxon>Candidatus Cryosericales</taxon>
        <taxon>Candidatus Cryosericaceae</taxon>
        <taxon>Candidatus Cryosericum</taxon>
    </lineage>
</organism>
<sequence length="52" mass="5727">MEKWICTVCGYVYDPAIGDSTQEINPGVKFEDLPASWICPDCGAAKDLFEKA</sequence>
<evidence type="ECO:0000256" key="2">
    <source>
        <dbReference type="ARBA" id="ARBA00022448"/>
    </source>
</evidence>
<dbReference type="Proteomes" id="UP000266042">
    <property type="component" value="Unassembled WGS sequence"/>
</dbReference>
<keyword evidence="11" id="KW-1185">Reference proteome</keyword>
<dbReference type="PROSITE" id="PS00202">
    <property type="entry name" value="RUBREDOXIN"/>
    <property type="match status" value="1"/>
</dbReference>
<feature type="binding site" evidence="7">
    <location>
        <position position="6"/>
    </location>
    <ligand>
        <name>Fe cation</name>
        <dbReference type="ChEBI" id="CHEBI:24875"/>
    </ligand>
</feature>
<keyword evidence="2 6" id="KW-0813">Transport</keyword>
<protein>
    <recommendedName>
        <fullName evidence="6">Rubredoxin</fullName>
    </recommendedName>
</protein>
<feature type="binding site" evidence="7">
    <location>
        <position position="9"/>
    </location>
    <ligand>
        <name>Fe cation</name>
        <dbReference type="ChEBI" id="CHEBI:24875"/>
    </ligand>
</feature>
<comment type="cofactor">
    <cofactor evidence="6 7">
        <name>Fe(3+)</name>
        <dbReference type="ChEBI" id="CHEBI:29034"/>
    </cofactor>
    <text evidence="6 7">Binds 1 Fe(3+) ion per subunit.</text>
</comment>
<accession>A0A398DJN4</accession>
<name>A0A398DJN4_9BACT</name>
<dbReference type="CDD" id="cd00730">
    <property type="entry name" value="rubredoxin"/>
    <property type="match status" value="1"/>
</dbReference>
<dbReference type="Gene3D" id="2.20.28.10">
    <property type="match status" value="1"/>
</dbReference>
<evidence type="ECO:0000256" key="7">
    <source>
        <dbReference type="PIRSR" id="PIRSR000071-1"/>
    </source>
</evidence>